<evidence type="ECO:0000256" key="1">
    <source>
        <dbReference type="PROSITE-ProRule" id="PRU00325"/>
    </source>
</evidence>
<dbReference type="InterPro" id="IPR007527">
    <property type="entry name" value="Znf_SWIM"/>
</dbReference>
<dbReference type="EMBL" id="JADKGY010000006">
    <property type="protein sequence ID" value="MBK9982229.1"/>
    <property type="molecule type" value="Genomic_DNA"/>
</dbReference>
<dbReference type="Pfam" id="PF04434">
    <property type="entry name" value="SWIM"/>
    <property type="match status" value="1"/>
</dbReference>
<sequence length="138" mass="15854">MSINVDNFEDEVHFLITERGKEYFDASQVTMLKQTADGWTAVIDGNETYHVLLEGHDVITNWQCTCPFEHGPVCKHIAAVLYAVRENIRANISSSNGEIDRWIDEADADALRRLLKIEVRKNEEVKTSVYHEMKKNSE</sequence>
<evidence type="ECO:0000313" key="3">
    <source>
        <dbReference type="EMBL" id="MBK9982229.1"/>
    </source>
</evidence>
<keyword evidence="1" id="KW-0862">Zinc</keyword>
<feature type="domain" description="SWIM-type" evidence="2">
    <location>
        <begin position="49"/>
        <end position="85"/>
    </location>
</feature>
<gene>
    <name evidence="3" type="ORF">IPP15_07370</name>
</gene>
<comment type="caution">
    <text evidence="3">The sequence shown here is derived from an EMBL/GenBank/DDBJ whole genome shotgun (WGS) entry which is preliminary data.</text>
</comment>
<dbReference type="PROSITE" id="PS50966">
    <property type="entry name" value="ZF_SWIM"/>
    <property type="match status" value="1"/>
</dbReference>
<dbReference type="GO" id="GO:0008270">
    <property type="term" value="F:zinc ion binding"/>
    <property type="evidence" value="ECO:0007669"/>
    <property type="project" value="UniProtKB-KW"/>
</dbReference>
<keyword evidence="1" id="KW-0863">Zinc-finger</keyword>
<dbReference type="AlphaFoldDB" id="A0A9D7SU79"/>
<reference evidence="3 4" key="1">
    <citation type="submission" date="2020-10" db="EMBL/GenBank/DDBJ databases">
        <title>Connecting structure to function with the recovery of over 1000 high-quality activated sludge metagenome-assembled genomes encoding full-length rRNA genes using long-read sequencing.</title>
        <authorList>
            <person name="Singleton C.M."/>
            <person name="Petriglieri F."/>
            <person name="Kristensen J.M."/>
            <person name="Kirkegaard R.H."/>
            <person name="Michaelsen T.Y."/>
            <person name="Andersen M.H."/>
            <person name="Karst S.M."/>
            <person name="Dueholm M.S."/>
            <person name="Nielsen P.H."/>
            <person name="Albertsen M."/>
        </authorList>
    </citation>
    <scope>NUCLEOTIDE SEQUENCE [LARGE SCALE GENOMIC DNA]</scope>
    <source>
        <strain evidence="3">Ribe_18-Q3-R11-54_MAXAC.273</strain>
    </source>
</reference>
<accession>A0A9D7SU79</accession>
<proteinExistence type="predicted"/>
<keyword evidence="1" id="KW-0479">Metal-binding</keyword>
<name>A0A9D7SU79_9BACT</name>
<evidence type="ECO:0000313" key="4">
    <source>
        <dbReference type="Proteomes" id="UP000808337"/>
    </source>
</evidence>
<organism evidence="3 4">
    <name type="scientific">Candidatus Opimibacter skivensis</name>
    <dbReference type="NCBI Taxonomy" id="2982028"/>
    <lineage>
        <taxon>Bacteria</taxon>
        <taxon>Pseudomonadati</taxon>
        <taxon>Bacteroidota</taxon>
        <taxon>Saprospiria</taxon>
        <taxon>Saprospirales</taxon>
        <taxon>Saprospiraceae</taxon>
        <taxon>Candidatus Opimibacter</taxon>
    </lineage>
</organism>
<evidence type="ECO:0000259" key="2">
    <source>
        <dbReference type="PROSITE" id="PS50966"/>
    </source>
</evidence>
<dbReference type="Proteomes" id="UP000808337">
    <property type="component" value="Unassembled WGS sequence"/>
</dbReference>
<protein>
    <submittedName>
        <fullName evidence="3">SWIM zinc finger family protein</fullName>
    </submittedName>
</protein>